<evidence type="ECO:0000313" key="1">
    <source>
        <dbReference type="EMBL" id="RJG15413.1"/>
    </source>
</evidence>
<name>A0A418XS95_9BURK</name>
<organism evidence="1 2">
    <name type="scientific">Massilia cavernae</name>
    <dbReference type="NCBI Taxonomy" id="2320864"/>
    <lineage>
        <taxon>Bacteria</taxon>
        <taxon>Pseudomonadati</taxon>
        <taxon>Pseudomonadota</taxon>
        <taxon>Betaproteobacteria</taxon>
        <taxon>Burkholderiales</taxon>
        <taxon>Oxalobacteraceae</taxon>
        <taxon>Telluria group</taxon>
        <taxon>Massilia</taxon>
    </lineage>
</organism>
<dbReference type="EMBL" id="QYUP01000118">
    <property type="protein sequence ID" value="RJG15413.1"/>
    <property type="molecule type" value="Genomic_DNA"/>
</dbReference>
<comment type="caution">
    <text evidence="1">The sequence shown here is derived from an EMBL/GenBank/DDBJ whole genome shotgun (WGS) entry which is preliminary data.</text>
</comment>
<dbReference type="Proteomes" id="UP000284006">
    <property type="component" value="Unassembled WGS sequence"/>
</dbReference>
<proteinExistence type="predicted"/>
<keyword evidence="2" id="KW-1185">Reference proteome</keyword>
<sequence>MYTPKQRVAALLSHLPDDCSLQEIILHLYSLAQFDERVSMGEIEDYGLDPAAVLGLQLGDEWDEAWDQEIQRRIADLESGRDPGIPAEIVLAEARARLSK</sequence>
<dbReference type="Pfam" id="PF09720">
    <property type="entry name" value="Unstab_antitox"/>
    <property type="match status" value="1"/>
</dbReference>
<dbReference type="AlphaFoldDB" id="A0A418XS95"/>
<evidence type="ECO:0000313" key="2">
    <source>
        <dbReference type="Proteomes" id="UP000284006"/>
    </source>
</evidence>
<reference evidence="1 2" key="1">
    <citation type="submission" date="2018-09" db="EMBL/GenBank/DDBJ databases">
        <authorList>
            <person name="Zhu H."/>
        </authorList>
    </citation>
    <scope>NUCLEOTIDE SEQUENCE [LARGE SCALE GENOMIC DNA]</scope>
    <source>
        <strain evidence="1 2">K1S02-61</strain>
    </source>
</reference>
<dbReference type="RefSeq" id="WP_119811284.1">
    <property type="nucleotide sequence ID" value="NZ_QYUP01000118.1"/>
</dbReference>
<dbReference type="InterPro" id="IPR013406">
    <property type="entry name" value="CHP02574_addiction_mod"/>
</dbReference>
<gene>
    <name evidence="1" type="ORF">D3872_13645</name>
</gene>
<accession>A0A418XS95</accession>
<protein>
    <submittedName>
        <fullName evidence="1">Uncharacterized protein</fullName>
    </submittedName>
</protein>
<dbReference type="OrthoDB" id="8912983at2"/>